<keyword evidence="10 16" id="KW-0133">Cell shape</keyword>
<keyword evidence="14 16" id="KW-0961">Cell wall biogenesis/degradation</keyword>
<evidence type="ECO:0000256" key="8">
    <source>
        <dbReference type="ARBA" id="ARBA00022827"/>
    </source>
</evidence>
<dbReference type="GO" id="GO:0008762">
    <property type="term" value="F:UDP-N-acetylmuramate dehydrogenase activity"/>
    <property type="evidence" value="ECO:0007669"/>
    <property type="project" value="UniProtKB-UniRule"/>
</dbReference>
<dbReference type="Proteomes" id="UP000005451">
    <property type="component" value="Unassembled WGS sequence"/>
</dbReference>
<dbReference type="GO" id="GO:0009252">
    <property type="term" value="P:peptidoglycan biosynthetic process"/>
    <property type="evidence" value="ECO:0007669"/>
    <property type="project" value="UniProtKB-UniRule"/>
</dbReference>
<gene>
    <name evidence="16 18" type="primary">murB</name>
    <name evidence="18" type="ORF">ANHYDRO_00176</name>
</gene>
<comment type="caution">
    <text evidence="18">The sequence shown here is derived from an EMBL/GenBank/DDBJ whole genome shotgun (WGS) entry which is preliminary data.</text>
</comment>
<reference evidence="18 19" key="2">
    <citation type="submission" date="2008-10" db="EMBL/GenBank/DDBJ databases">
        <title>Draft genome sequence of Anaerococcus hydrogenalis (DSM 7454).</title>
        <authorList>
            <person name="Sudarsanam P."/>
            <person name="Ley R."/>
            <person name="Guruge J."/>
            <person name="Turnbaugh P.J."/>
            <person name="Mahowald M."/>
            <person name="Liep D."/>
            <person name="Gordon J."/>
        </authorList>
    </citation>
    <scope>NUCLEOTIDE SEQUENCE [LARGE SCALE GENOMIC DNA]</scope>
    <source>
        <strain evidence="18 19">DSM 7454</strain>
    </source>
</reference>
<dbReference type="InterPro" id="IPR003170">
    <property type="entry name" value="MurB"/>
</dbReference>
<dbReference type="UniPathway" id="UPA00219"/>
<dbReference type="Gene3D" id="3.90.78.10">
    <property type="entry name" value="UDP-N-acetylenolpyruvoylglucosamine reductase, C-terminal domain"/>
    <property type="match status" value="1"/>
</dbReference>
<evidence type="ECO:0000256" key="2">
    <source>
        <dbReference type="ARBA" id="ARBA00003921"/>
    </source>
</evidence>
<dbReference type="Gene3D" id="3.30.465.10">
    <property type="match status" value="1"/>
</dbReference>
<dbReference type="InterPro" id="IPR016167">
    <property type="entry name" value="FAD-bd_PCMH_sub1"/>
</dbReference>
<evidence type="ECO:0000256" key="16">
    <source>
        <dbReference type="HAMAP-Rule" id="MF_00037"/>
    </source>
</evidence>
<evidence type="ECO:0000256" key="4">
    <source>
        <dbReference type="ARBA" id="ARBA00004752"/>
    </source>
</evidence>
<keyword evidence="7 16" id="KW-0285">Flavoprotein</keyword>
<name>B6W6J6_9FIRM</name>
<dbReference type="SUPFAM" id="SSF56194">
    <property type="entry name" value="Uridine diphospho-N-Acetylenolpyruvylglucosamine reductase, MurB, C-terminal domain"/>
    <property type="match status" value="1"/>
</dbReference>
<evidence type="ECO:0000256" key="11">
    <source>
        <dbReference type="ARBA" id="ARBA00022984"/>
    </source>
</evidence>
<evidence type="ECO:0000256" key="10">
    <source>
        <dbReference type="ARBA" id="ARBA00022960"/>
    </source>
</evidence>
<feature type="active site" description="Proton donor" evidence="16">
    <location>
        <position position="250"/>
    </location>
</feature>
<dbReference type="SUPFAM" id="SSF56176">
    <property type="entry name" value="FAD-binding/transporter-associated domain-like"/>
    <property type="match status" value="1"/>
</dbReference>
<evidence type="ECO:0000256" key="9">
    <source>
        <dbReference type="ARBA" id="ARBA00022857"/>
    </source>
</evidence>
<dbReference type="eggNOG" id="COG0812">
    <property type="taxonomic scope" value="Bacteria"/>
</dbReference>
<comment type="pathway">
    <text evidence="4 16">Cell wall biogenesis; peptidoglycan biosynthesis.</text>
</comment>
<dbReference type="InterPro" id="IPR036318">
    <property type="entry name" value="FAD-bd_PCMH-like_sf"/>
</dbReference>
<evidence type="ECO:0000256" key="1">
    <source>
        <dbReference type="ARBA" id="ARBA00001974"/>
    </source>
</evidence>
<dbReference type="InterPro" id="IPR036635">
    <property type="entry name" value="MurB_C_sf"/>
</dbReference>
<keyword evidence="9 16" id="KW-0521">NADP</keyword>
<keyword evidence="8 16" id="KW-0274">FAD</keyword>
<keyword evidence="6 16" id="KW-0132">Cell division</keyword>
<feature type="active site" evidence="16">
    <location>
        <position position="320"/>
    </location>
</feature>
<dbReference type="GO" id="GO:0071949">
    <property type="term" value="F:FAD binding"/>
    <property type="evidence" value="ECO:0007669"/>
    <property type="project" value="InterPro"/>
</dbReference>
<dbReference type="InterPro" id="IPR011601">
    <property type="entry name" value="MurB_C"/>
</dbReference>
<evidence type="ECO:0000259" key="17">
    <source>
        <dbReference type="PROSITE" id="PS51387"/>
    </source>
</evidence>
<dbReference type="GO" id="GO:0005829">
    <property type="term" value="C:cytosol"/>
    <property type="evidence" value="ECO:0007669"/>
    <property type="project" value="TreeGrafter"/>
</dbReference>
<dbReference type="Pfam" id="PF01565">
    <property type="entry name" value="FAD_binding_4"/>
    <property type="match status" value="1"/>
</dbReference>
<keyword evidence="13 16" id="KW-0131">Cell cycle</keyword>
<evidence type="ECO:0000313" key="18">
    <source>
        <dbReference type="EMBL" id="EEB36939.1"/>
    </source>
</evidence>
<evidence type="ECO:0000256" key="6">
    <source>
        <dbReference type="ARBA" id="ARBA00022618"/>
    </source>
</evidence>
<dbReference type="AlphaFoldDB" id="B6W6J6"/>
<evidence type="ECO:0000256" key="7">
    <source>
        <dbReference type="ARBA" id="ARBA00022630"/>
    </source>
</evidence>
<protein>
    <recommendedName>
        <fullName evidence="16">UDP-N-acetylenolpyruvoylglucosamine reductase</fullName>
        <ecNumber evidence="16">1.3.1.98</ecNumber>
    </recommendedName>
    <alternativeName>
        <fullName evidence="16">UDP-N-acetylmuramate dehydrogenase</fullName>
    </alternativeName>
</protein>
<keyword evidence="11 16" id="KW-0573">Peptidoglycan synthesis</keyword>
<dbReference type="STRING" id="561177.ANHYDRO_00176"/>
<evidence type="ECO:0000256" key="15">
    <source>
        <dbReference type="ARBA" id="ARBA00048914"/>
    </source>
</evidence>
<dbReference type="InterPro" id="IPR016166">
    <property type="entry name" value="FAD-bd_PCMH"/>
</dbReference>
<dbReference type="NCBIfam" id="TIGR00179">
    <property type="entry name" value="murB"/>
    <property type="match status" value="1"/>
</dbReference>
<dbReference type="InterPro" id="IPR006094">
    <property type="entry name" value="Oxid_FAD_bind_N"/>
</dbReference>
<reference evidence="18 19" key="1">
    <citation type="submission" date="2008-09" db="EMBL/GenBank/DDBJ databases">
        <authorList>
            <person name="Fulton L."/>
            <person name="Clifton S."/>
            <person name="Fulton B."/>
            <person name="Xu J."/>
            <person name="Minx P."/>
            <person name="Pepin K.H."/>
            <person name="Johnson M."/>
            <person name="Thiruvilangam P."/>
            <person name="Bhonagiri V."/>
            <person name="Nash W.E."/>
            <person name="Mardis E.R."/>
            <person name="Wilson R.K."/>
        </authorList>
    </citation>
    <scope>NUCLEOTIDE SEQUENCE [LARGE SCALE GENOMIC DNA]</scope>
    <source>
        <strain evidence="18 19">DSM 7454</strain>
    </source>
</reference>
<evidence type="ECO:0000256" key="12">
    <source>
        <dbReference type="ARBA" id="ARBA00023002"/>
    </source>
</evidence>
<comment type="function">
    <text evidence="2 16">Cell wall formation.</text>
</comment>
<comment type="catalytic activity">
    <reaction evidence="15 16">
        <text>UDP-N-acetyl-alpha-D-muramate + NADP(+) = UDP-N-acetyl-3-O-(1-carboxyvinyl)-alpha-D-glucosamine + NADPH + H(+)</text>
        <dbReference type="Rhea" id="RHEA:12248"/>
        <dbReference type="ChEBI" id="CHEBI:15378"/>
        <dbReference type="ChEBI" id="CHEBI:57783"/>
        <dbReference type="ChEBI" id="CHEBI:58349"/>
        <dbReference type="ChEBI" id="CHEBI:68483"/>
        <dbReference type="ChEBI" id="CHEBI:70757"/>
        <dbReference type="EC" id="1.3.1.98"/>
    </reaction>
</comment>
<sequence length="327" mass="36467">MLLYRKTDKKSNKSIIRLDFSKLEGVFMDYKSLYEGKDFGIIKFNEKLKNYTNFGIGGCADVLVEVEDEYQLVDLIKFSKANNIKTTIIGNGTNILVTDKGIRGCVIIISKNYNRISVDGNLLKVSAGALLSEASKFSFKNSLTGMEEVSGIPGTVGGAVAMNAGAYGVEMKDIIKSVKLISRDGQIIELSNQDMDFSYRHSKVFDDDLIVSEAIFELKEGNQEEINEKYNDFTNRRVTKQPLEKKSAGSTFKRPVGSYASKLIDECGLRGYKKGDCQVSEKHCGFLINNGDATYNEMIDFIEEVASIVFEKTGFKLEREVKVIGEK</sequence>
<dbReference type="HAMAP" id="MF_00037">
    <property type="entry name" value="MurB"/>
    <property type="match status" value="1"/>
</dbReference>
<dbReference type="Gene3D" id="3.30.43.10">
    <property type="entry name" value="Uridine Diphospho-n-acetylenolpyruvylglucosamine Reductase, domain 2"/>
    <property type="match status" value="1"/>
</dbReference>
<comment type="subcellular location">
    <subcellularLocation>
        <location evidence="3 16">Cytoplasm</location>
    </subcellularLocation>
</comment>
<dbReference type="GO" id="GO:0051301">
    <property type="term" value="P:cell division"/>
    <property type="evidence" value="ECO:0007669"/>
    <property type="project" value="UniProtKB-KW"/>
</dbReference>
<feature type="active site" evidence="16">
    <location>
        <position position="200"/>
    </location>
</feature>
<dbReference type="EMBL" id="ABXA01000003">
    <property type="protein sequence ID" value="EEB36939.1"/>
    <property type="molecule type" value="Genomic_DNA"/>
</dbReference>
<dbReference type="PANTHER" id="PTHR21071:SF4">
    <property type="entry name" value="UDP-N-ACETYLENOLPYRUVOYLGLUCOSAMINE REDUCTASE"/>
    <property type="match status" value="1"/>
</dbReference>
<organism evidence="18 19">
    <name type="scientific">Anaerococcus hydrogenalis DSM 7454</name>
    <dbReference type="NCBI Taxonomy" id="561177"/>
    <lineage>
        <taxon>Bacteria</taxon>
        <taxon>Bacillati</taxon>
        <taxon>Bacillota</taxon>
        <taxon>Tissierellia</taxon>
        <taxon>Tissierellales</taxon>
        <taxon>Peptoniphilaceae</taxon>
        <taxon>Anaerococcus</taxon>
    </lineage>
</organism>
<dbReference type="NCBIfam" id="NF010480">
    <property type="entry name" value="PRK13905.1"/>
    <property type="match status" value="1"/>
</dbReference>
<dbReference type="PANTHER" id="PTHR21071">
    <property type="entry name" value="UDP-N-ACETYLENOLPYRUVOYLGLUCOSAMINE REDUCTASE"/>
    <property type="match status" value="1"/>
</dbReference>
<comment type="cofactor">
    <cofactor evidence="1 16">
        <name>FAD</name>
        <dbReference type="ChEBI" id="CHEBI:57692"/>
    </cofactor>
</comment>
<evidence type="ECO:0000256" key="5">
    <source>
        <dbReference type="ARBA" id="ARBA00022490"/>
    </source>
</evidence>
<dbReference type="GO" id="GO:0071555">
    <property type="term" value="P:cell wall organization"/>
    <property type="evidence" value="ECO:0007669"/>
    <property type="project" value="UniProtKB-KW"/>
</dbReference>
<feature type="domain" description="FAD-binding PCMH-type" evidence="17">
    <location>
        <begin position="56"/>
        <end position="221"/>
    </location>
</feature>
<dbReference type="PROSITE" id="PS51387">
    <property type="entry name" value="FAD_PCMH"/>
    <property type="match status" value="1"/>
</dbReference>
<accession>B6W6J6</accession>
<keyword evidence="12 16" id="KW-0560">Oxidoreductase</keyword>
<dbReference type="EC" id="1.3.1.98" evidence="16"/>
<keyword evidence="5 16" id="KW-0963">Cytoplasm</keyword>
<evidence type="ECO:0000256" key="3">
    <source>
        <dbReference type="ARBA" id="ARBA00004496"/>
    </source>
</evidence>
<dbReference type="GO" id="GO:0008360">
    <property type="term" value="P:regulation of cell shape"/>
    <property type="evidence" value="ECO:0007669"/>
    <property type="project" value="UniProtKB-KW"/>
</dbReference>
<dbReference type="InterPro" id="IPR016169">
    <property type="entry name" value="FAD-bd_PCMH_sub2"/>
</dbReference>
<comment type="similarity">
    <text evidence="16">Belongs to the MurB family.</text>
</comment>
<evidence type="ECO:0000256" key="13">
    <source>
        <dbReference type="ARBA" id="ARBA00023306"/>
    </source>
</evidence>
<dbReference type="Pfam" id="PF02873">
    <property type="entry name" value="MurB_C"/>
    <property type="match status" value="1"/>
</dbReference>
<evidence type="ECO:0000256" key="14">
    <source>
        <dbReference type="ARBA" id="ARBA00023316"/>
    </source>
</evidence>
<proteinExistence type="inferred from homology"/>
<evidence type="ECO:0000313" key="19">
    <source>
        <dbReference type="Proteomes" id="UP000005451"/>
    </source>
</evidence>